<dbReference type="InterPro" id="IPR025359">
    <property type="entry name" value="SduA_C"/>
</dbReference>
<sequence>MVRAAIKFGHISDMSILATVIDAVPGVGESLKVFRPLEVEKFLNSSSQRKYAIEQASSVSFKGLLQRWPDLSRYGQELPSFTAGQDYRLDSILEWQAARPDYARKDLTEDFTIAGTPHWLRTLAMVVQAHYSTRTTLPLFNFIRKAGNAARSNAAKDLRRLASAIEEVEDITQAHDTLIIMPMGNRLFIRPASFLASGLVGTSTDPARVTAATLGATNAISGFSAEAIAELEDLVNSTSARESDFQAFFEENPQFLLGVDYQRAVPHPVLRREDDPDLIPDFILLPHAEDSRTPKIVDLKLPRVNLVRRKTNRLGYLASVQEAHDQLVEYRNYFADPARAREARALMGTEVFMPDICVVIGRSSAFGSNFERQRVRATAPGLELLTYDDVLAKSRRLVS</sequence>
<name>A0A3N1HCA5_9PSEU</name>
<evidence type="ECO:0000313" key="2">
    <source>
        <dbReference type="EMBL" id="ROP40096.1"/>
    </source>
</evidence>
<dbReference type="EMBL" id="RJKM01000001">
    <property type="protein sequence ID" value="ROP40096.1"/>
    <property type="molecule type" value="Genomic_DNA"/>
</dbReference>
<feature type="domain" description="Shedu protein SduA C-terminal" evidence="1">
    <location>
        <begin position="240"/>
        <end position="391"/>
    </location>
</feature>
<dbReference type="AlphaFoldDB" id="A0A3N1HCA5"/>
<evidence type="ECO:0000259" key="1">
    <source>
        <dbReference type="Pfam" id="PF14082"/>
    </source>
</evidence>
<accession>A0A3N1HCA5</accession>
<proteinExistence type="predicted"/>
<comment type="caution">
    <text evidence="2">The sequence shown here is derived from an EMBL/GenBank/DDBJ whole genome shotgun (WGS) entry which is preliminary data.</text>
</comment>
<dbReference type="Proteomes" id="UP000268727">
    <property type="component" value="Unassembled WGS sequence"/>
</dbReference>
<evidence type="ECO:0000313" key="3">
    <source>
        <dbReference type="Proteomes" id="UP000268727"/>
    </source>
</evidence>
<organism evidence="2 3">
    <name type="scientific">Saccharothrix texasensis</name>
    <dbReference type="NCBI Taxonomy" id="103734"/>
    <lineage>
        <taxon>Bacteria</taxon>
        <taxon>Bacillati</taxon>
        <taxon>Actinomycetota</taxon>
        <taxon>Actinomycetes</taxon>
        <taxon>Pseudonocardiales</taxon>
        <taxon>Pseudonocardiaceae</taxon>
        <taxon>Saccharothrix</taxon>
    </lineage>
</organism>
<dbReference type="Pfam" id="PF14082">
    <property type="entry name" value="SduA_C"/>
    <property type="match status" value="1"/>
</dbReference>
<protein>
    <submittedName>
        <fullName evidence="2">Uncharacterized protein DUF4263</fullName>
    </submittedName>
</protein>
<keyword evidence="3" id="KW-1185">Reference proteome</keyword>
<reference evidence="2 3" key="1">
    <citation type="submission" date="2018-11" db="EMBL/GenBank/DDBJ databases">
        <title>Sequencing the genomes of 1000 actinobacteria strains.</title>
        <authorList>
            <person name="Klenk H.-P."/>
        </authorList>
    </citation>
    <scope>NUCLEOTIDE SEQUENCE [LARGE SCALE GENOMIC DNA]</scope>
    <source>
        <strain evidence="2 3">DSM 44231</strain>
    </source>
</reference>
<gene>
    <name evidence="2" type="ORF">EDD40_5501</name>
</gene>